<sequence>MFDTIQKTIANRHKKKTIKKISTEENEILKIFCNSLKNIGCNYFNLLKQQSKIKHILQCLHLIKSNKFNITLFFFNQTF</sequence>
<dbReference type="Proteomes" id="UP000023152">
    <property type="component" value="Unassembled WGS sequence"/>
</dbReference>
<protein>
    <submittedName>
        <fullName evidence="1">Uncharacterized protein</fullName>
    </submittedName>
</protein>
<organism evidence="1 2">
    <name type="scientific">Reticulomyxa filosa</name>
    <dbReference type="NCBI Taxonomy" id="46433"/>
    <lineage>
        <taxon>Eukaryota</taxon>
        <taxon>Sar</taxon>
        <taxon>Rhizaria</taxon>
        <taxon>Retaria</taxon>
        <taxon>Foraminifera</taxon>
        <taxon>Monothalamids</taxon>
        <taxon>Reticulomyxidae</taxon>
        <taxon>Reticulomyxa</taxon>
    </lineage>
</organism>
<keyword evidence="2" id="KW-1185">Reference proteome</keyword>
<accession>X6LNV9</accession>
<evidence type="ECO:0000313" key="2">
    <source>
        <dbReference type="Proteomes" id="UP000023152"/>
    </source>
</evidence>
<dbReference type="EMBL" id="ASPP01034813">
    <property type="protein sequence ID" value="ETO02827.1"/>
    <property type="molecule type" value="Genomic_DNA"/>
</dbReference>
<evidence type="ECO:0000313" key="1">
    <source>
        <dbReference type="EMBL" id="ETO02827.1"/>
    </source>
</evidence>
<reference evidence="1 2" key="1">
    <citation type="journal article" date="2013" name="Curr. Biol.">
        <title>The Genome of the Foraminiferan Reticulomyxa filosa.</title>
        <authorList>
            <person name="Glockner G."/>
            <person name="Hulsmann N."/>
            <person name="Schleicher M."/>
            <person name="Noegel A.A."/>
            <person name="Eichinger L."/>
            <person name="Gallinger C."/>
            <person name="Pawlowski J."/>
            <person name="Sierra R."/>
            <person name="Euteneuer U."/>
            <person name="Pillet L."/>
            <person name="Moustafa A."/>
            <person name="Platzer M."/>
            <person name="Groth M."/>
            <person name="Szafranski K."/>
            <person name="Schliwa M."/>
        </authorList>
    </citation>
    <scope>NUCLEOTIDE SEQUENCE [LARGE SCALE GENOMIC DNA]</scope>
</reference>
<proteinExistence type="predicted"/>
<dbReference type="AlphaFoldDB" id="X6LNV9"/>
<comment type="caution">
    <text evidence="1">The sequence shown here is derived from an EMBL/GenBank/DDBJ whole genome shotgun (WGS) entry which is preliminary data.</text>
</comment>
<gene>
    <name evidence="1" type="ORF">RFI_34586</name>
</gene>
<name>X6LNV9_RETFI</name>